<dbReference type="InterPro" id="IPR000544">
    <property type="entry name" value="Octanoyltransferase"/>
</dbReference>
<accession>A0A2W5YYK0</accession>
<dbReference type="SUPFAM" id="SSF55681">
    <property type="entry name" value="Class II aaRS and biotin synthetases"/>
    <property type="match status" value="1"/>
</dbReference>
<evidence type="ECO:0000256" key="4">
    <source>
        <dbReference type="ARBA" id="ARBA00024732"/>
    </source>
</evidence>
<protein>
    <recommendedName>
        <fullName evidence="5">Octanoyltransferase</fullName>
        <ecNumber evidence="5">2.3.1.181</ecNumber>
    </recommendedName>
    <alternativeName>
        <fullName evidence="5">Lipoate-protein ligase B</fullName>
    </alternativeName>
    <alternativeName>
        <fullName evidence="5">Lipoyl/octanoyl transferase</fullName>
    </alternativeName>
    <alternativeName>
        <fullName evidence="5">Octanoyl-[acyl-carrier-protein]-protein N-octanoyltransferase</fullName>
    </alternativeName>
</protein>
<comment type="caution">
    <text evidence="8">The sequence shown here is derived from an EMBL/GenBank/DDBJ whole genome shotgun (WGS) entry which is preliminary data.</text>
</comment>
<keyword evidence="3 5" id="KW-0012">Acyltransferase</keyword>
<comment type="miscellaneous">
    <text evidence="5">In the reaction, the free carboxyl group of octanoic acid is attached via an amide linkage to the epsilon-amino group of a specific lysine residue of lipoyl domains of lipoate-dependent enzymes.</text>
</comment>
<feature type="binding site" evidence="5">
    <location>
        <begin position="198"/>
        <end position="200"/>
    </location>
    <ligand>
        <name>substrate</name>
    </ligand>
</feature>
<dbReference type="GO" id="GO:0009249">
    <property type="term" value="P:protein lipoylation"/>
    <property type="evidence" value="ECO:0007669"/>
    <property type="project" value="InterPro"/>
</dbReference>
<evidence type="ECO:0000256" key="3">
    <source>
        <dbReference type="ARBA" id="ARBA00023315"/>
    </source>
</evidence>
<dbReference type="PROSITE" id="PS01313">
    <property type="entry name" value="LIPB"/>
    <property type="match status" value="1"/>
</dbReference>
<evidence type="ECO:0000259" key="7">
    <source>
        <dbReference type="PROSITE" id="PS51733"/>
    </source>
</evidence>
<dbReference type="EMBL" id="QHBU01000272">
    <property type="protein sequence ID" value="PZR78043.1"/>
    <property type="molecule type" value="Genomic_DNA"/>
</dbReference>
<dbReference type="CDD" id="cd16444">
    <property type="entry name" value="LipB"/>
    <property type="match status" value="1"/>
</dbReference>
<dbReference type="AlphaFoldDB" id="A0A2W5YYK0"/>
<dbReference type="EC" id="2.3.1.181" evidence="5"/>
<dbReference type="GO" id="GO:0033819">
    <property type="term" value="F:lipoyl(octanoyl) transferase activity"/>
    <property type="evidence" value="ECO:0007669"/>
    <property type="project" value="UniProtKB-EC"/>
</dbReference>
<evidence type="ECO:0000313" key="8">
    <source>
        <dbReference type="EMBL" id="PZR78043.1"/>
    </source>
</evidence>
<feature type="region of interest" description="Disordered" evidence="6">
    <location>
        <begin position="1"/>
        <end position="28"/>
    </location>
</feature>
<feature type="active site" description="Acyl-thioester intermediate" evidence="5">
    <location>
        <position position="216"/>
    </location>
</feature>
<dbReference type="InterPro" id="IPR020605">
    <property type="entry name" value="Octanoyltransferase_CS"/>
</dbReference>
<comment type="pathway">
    <text evidence="1 5">Protein modification; protein lipoylation via endogenous pathway; protein N(6)-(lipoyl)lysine from octanoyl-[acyl-carrier-protein]: step 1/2.</text>
</comment>
<sequence>MWPGAGLQPRGERAAGAQLVPRARTGGGGERGLTVATLEYLWLGRVGYSDAWALQRHLAAARARGAIEDVVLLVEHAPVYTMGRNGSAAHVPRGAEHLLSLGAEYVDVDRGGSVTFHGPGQLVAYPIFQIAGVFPMPGEPGRGDVVAHLRALEEALIATVAAYDVVAMRRPPYTGIWVGEEKLAAIGVKLASGVTTHGAALNVSTDLDWFGQVIPCGIEGAGVASLASLGVRPAPRLHDVAVRFATELARVVGRRPKRGGEAVRGAVAEAAAVPV</sequence>
<reference evidence="8 9" key="1">
    <citation type="journal article" date="2017" name="Nature">
        <title>Atmospheric trace gases support primary production in Antarctic desert surface soil.</title>
        <authorList>
            <person name="Ji M."/>
            <person name="Greening C."/>
            <person name="Vanwonterghem I."/>
            <person name="Carere C.R."/>
            <person name="Bay S.K."/>
            <person name="Steen J.A."/>
            <person name="Montgomery K."/>
            <person name="Lines T."/>
            <person name="Beardall J."/>
            <person name="van Dorst J."/>
            <person name="Snape I."/>
            <person name="Stott M.B."/>
            <person name="Hugenholtz P."/>
            <person name="Ferrari B.C."/>
        </authorList>
    </citation>
    <scope>NUCLEOTIDE SEQUENCE [LARGE SCALE GENOMIC DNA]</scope>
    <source>
        <strain evidence="8">RRmetagenome_bin12</strain>
    </source>
</reference>
<dbReference type="PANTHER" id="PTHR10993:SF7">
    <property type="entry name" value="LIPOYLTRANSFERASE 2, MITOCHONDRIAL-RELATED"/>
    <property type="match status" value="1"/>
</dbReference>
<name>A0A2W5YYK0_9BACT</name>
<gene>
    <name evidence="5" type="primary">lipB</name>
    <name evidence="8" type="ORF">DLM65_14185</name>
</gene>
<comment type="catalytic activity">
    <reaction evidence="5">
        <text>octanoyl-[ACP] + L-lysyl-[protein] = N(6)-octanoyl-L-lysyl-[protein] + holo-[ACP] + H(+)</text>
        <dbReference type="Rhea" id="RHEA:17665"/>
        <dbReference type="Rhea" id="RHEA-COMP:9636"/>
        <dbReference type="Rhea" id="RHEA-COMP:9685"/>
        <dbReference type="Rhea" id="RHEA-COMP:9752"/>
        <dbReference type="Rhea" id="RHEA-COMP:9928"/>
        <dbReference type="ChEBI" id="CHEBI:15378"/>
        <dbReference type="ChEBI" id="CHEBI:29969"/>
        <dbReference type="ChEBI" id="CHEBI:64479"/>
        <dbReference type="ChEBI" id="CHEBI:78463"/>
        <dbReference type="ChEBI" id="CHEBI:78809"/>
        <dbReference type="EC" id="2.3.1.181"/>
    </reaction>
</comment>
<dbReference type="Gene3D" id="3.30.930.10">
    <property type="entry name" value="Bira Bifunctional Protein, Domain 2"/>
    <property type="match status" value="1"/>
</dbReference>
<dbReference type="UniPathway" id="UPA00538">
    <property type="reaction ID" value="UER00592"/>
</dbReference>
<dbReference type="GO" id="GO:0005737">
    <property type="term" value="C:cytoplasm"/>
    <property type="evidence" value="ECO:0007669"/>
    <property type="project" value="UniProtKB-SubCell"/>
</dbReference>
<dbReference type="NCBIfam" id="NF010925">
    <property type="entry name" value="PRK14345.1"/>
    <property type="match status" value="1"/>
</dbReference>
<evidence type="ECO:0000313" key="9">
    <source>
        <dbReference type="Proteomes" id="UP000248724"/>
    </source>
</evidence>
<feature type="domain" description="BPL/LPL catalytic" evidence="7">
    <location>
        <begin position="65"/>
        <end position="256"/>
    </location>
</feature>
<evidence type="ECO:0000256" key="6">
    <source>
        <dbReference type="SAM" id="MobiDB-lite"/>
    </source>
</evidence>
<dbReference type="Proteomes" id="UP000248724">
    <property type="component" value="Unassembled WGS sequence"/>
</dbReference>
<feature type="binding site" evidence="5">
    <location>
        <begin position="185"/>
        <end position="187"/>
    </location>
    <ligand>
        <name>substrate</name>
    </ligand>
</feature>
<dbReference type="InterPro" id="IPR004143">
    <property type="entry name" value="BPL_LPL_catalytic"/>
</dbReference>
<organism evidence="8 9">
    <name type="scientific">Candidatus Aeolococcus gillhamiae</name>
    <dbReference type="NCBI Taxonomy" id="3127015"/>
    <lineage>
        <taxon>Bacteria</taxon>
        <taxon>Bacillati</taxon>
        <taxon>Candidatus Dormiibacterota</taxon>
        <taxon>Candidatus Dormibacteria</taxon>
        <taxon>Candidatus Aeolococcales</taxon>
        <taxon>Candidatus Aeolococcaceae</taxon>
        <taxon>Candidatus Aeolococcus</taxon>
    </lineage>
</organism>
<dbReference type="InterPro" id="IPR045864">
    <property type="entry name" value="aa-tRNA-synth_II/BPL/LPL"/>
</dbReference>
<feature type="site" description="Lowers pKa of active site Cys" evidence="5">
    <location>
        <position position="182"/>
    </location>
</feature>
<dbReference type="PANTHER" id="PTHR10993">
    <property type="entry name" value="OCTANOYLTRANSFERASE"/>
    <property type="match status" value="1"/>
</dbReference>
<comment type="similarity">
    <text evidence="5">Belongs to the LipB family.</text>
</comment>
<dbReference type="Pfam" id="PF21948">
    <property type="entry name" value="LplA-B_cat"/>
    <property type="match status" value="1"/>
</dbReference>
<dbReference type="PROSITE" id="PS51733">
    <property type="entry name" value="BPL_LPL_CATALYTIC"/>
    <property type="match status" value="1"/>
</dbReference>
<comment type="function">
    <text evidence="4 5">Catalyzes the transfer of endogenously produced octanoic acid from octanoyl-acyl-carrier-protein onto the lipoyl domains of lipoate-dependent enzymes. Lipoyl-ACP can also act as a substrate although octanoyl-ACP is likely to be the physiological substrate.</text>
</comment>
<feature type="binding site" evidence="5">
    <location>
        <begin position="110"/>
        <end position="117"/>
    </location>
    <ligand>
        <name>substrate</name>
    </ligand>
</feature>
<comment type="subcellular location">
    <subcellularLocation>
        <location evidence="5">Cytoplasm</location>
    </subcellularLocation>
</comment>
<evidence type="ECO:0000256" key="2">
    <source>
        <dbReference type="ARBA" id="ARBA00022679"/>
    </source>
</evidence>
<keyword evidence="2 5" id="KW-0808">Transferase</keyword>
<dbReference type="NCBIfam" id="TIGR00214">
    <property type="entry name" value="lipB"/>
    <property type="match status" value="1"/>
</dbReference>
<keyword evidence="5" id="KW-0963">Cytoplasm</keyword>
<dbReference type="HAMAP" id="MF_00013">
    <property type="entry name" value="LipB"/>
    <property type="match status" value="1"/>
</dbReference>
<proteinExistence type="inferred from homology"/>
<evidence type="ECO:0000256" key="1">
    <source>
        <dbReference type="ARBA" id="ARBA00004821"/>
    </source>
</evidence>
<evidence type="ECO:0000256" key="5">
    <source>
        <dbReference type="HAMAP-Rule" id="MF_00013"/>
    </source>
</evidence>